<dbReference type="FunFam" id="2.60.40.150:FF:000090">
    <property type="entry name" value="C2 domain-containing protein"/>
    <property type="match status" value="1"/>
</dbReference>
<dbReference type="SUPFAM" id="SSF56672">
    <property type="entry name" value="DNA/RNA polymerases"/>
    <property type="match status" value="1"/>
</dbReference>
<evidence type="ECO:0000256" key="3">
    <source>
        <dbReference type="ARBA" id="ARBA00022692"/>
    </source>
</evidence>
<feature type="transmembrane region" description="Helical" evidence="8">
    <location>
        <begin position="801"/>
        <end position="831"/>
    </location>
</feature>
<dbReference type="GO" id="GO:0016020">
    <property type="term" value="C:membrane"/>
    <property type="evidence" value="ECO:0007669"/>
    <property type="project" value="UniProtKB-SubCell"/>
</dbReference>
<dbReference type="InterPro" id="IPR035892">
    <property type="entry name" value="C2_domain_sf"/>
</dbReference>
<dbReference type="PANTHER" id="PTHR31425:SF50">
    <property type="entry name" value="FT-INTERACTING PROTEIN 3-RELATED"/>
    <property type="match status" value="1"/>
</dbReference>
<accession>A0A2N9HMB9</accession>
<keyword evidence="6 8" id="KW-1133">Transmembrane helix</keyword>
<evidence type="ECO:0000256" key="7">
    <source>
        <dbReference type="ARBA" id="ARBA00023136"/>
    </source>
</evidence>
<keyword evidence="7 8" id="KW-0472">Membrane</keyword>
<dbReference type="CDD" id="cd08379">
    <property type="entry name" value="C2D_MCTP_PRT_plant"/>
    <property type="match status" value="1"/>
</dbReference>
<evidence type="ECO:0000259" key="9">
    <source>
        <dbReference type="PROSITE" id="PS50004"/>
    </source>
</evidence>
<comment type="similarity">
    <text evidence="2">Belongs to the MCTP family.</text>
</comment>
<dbReference type="InterPro" id="IPR013103">
    <property type="entry name" value="RVT_2"/>
</dbReference>
<dbReference type="PROSITE" id="PS50004">
    <property type="entry name" value="C2"/>
    <property type="match status" value="1"/>
</dbReference>
<dbReference type="AlphaFoldDB" id="A0A2N9HMB9"/>
<evidence type="ECO:0000256" key="5">
    <source>
        <dbReference type="ARBA" id="ARBA00022837"/>
    </source>
</evidence>
<dbReference type="InterPro" id="IPR000008">
    <property type="entry name" value="C2_dom"/>
</dbReference>
<keyword evidence="4" id="KW-0677">Repeat</keyword>
<keyword evidence="3 8" id="KW-0812">Transmembrane</keyword>
<reference evidence="10" key="1">
    <citation type="submission" date="2018-02" db="EMBL/GenBank/DDBJ databases">
        <authorList>
            <person name="Cohen D.B."/>
            <person name="Kent A.D."/>
        </authorList>
    </citation>
    <scope>NUCLEOTIDE SEQUENCE</scope>
</reference>
<dbReference type="Gene3D" id="2.60.40.150">
    <property type="entry name" value="C2 domain"/>
    <property type="match status" value="1"/>
</dbReference>
<dbReference type="Pfam" id="PF07727">
    <property type="entry name" value="RVT_2"/>
    <property type="match status" value="1"/>
</dbReference>
<name>A0A2N9HMB9_FAGSY</name>
<feature type="transmembrane region" description="Helical" evidence="8">
    <location>
        <begin position="915"/>
        <end position="945"/>
    </location>
</feature>
<protein>
    <recommendedName>
        <fullName evidence="9">C2 domain-containing protein</fullName>
    </recommendedName>
</protein>
<feature type="domain" description="C2" evidence="9">
    <location>
        <begin position="545"/>
        <end position="671"/>
    </location>
</feature>
<gene>
    <name evidence="10" type="ORF">FSB_LOCUS40641</name>
</gene>
<dbReference type="InterPro" id="IPR047259">
    <property type="entry name" value="QUIRKY-like"/>
</dbReference>
<keyword evidence="5" id="KW-0106">Calcium</keyword>
<dbReference type="InterPro" id="IPR043502">
    <property type="entry name" value="DNA/RNA_pol_sf"/>
</dbReference>
<dbReference type="Pfam" id="PF08372">
    <property type="entry name" value="PRT_C"/>
    <property type="match status" value="1"/>
</dbReference>
<evidence type="ECO:0000256" key="2">
    <source>
        <dbReference type="ARBA" id="ARBA00007923"/>
    </source>
</evidence>
<dbReference type="PANTHER" id="PTHR31425">
    <property type="entry name" value="PHOSPHORIBOSYLANTHRANILATE TRANSFERASE ISOFORM 1"/>
    <property type="match status" value="1"/>
</dbReference>
<dbReference type="SUPFAM" id="SSF49562">
    <property type="entry name" value="C2 domain (Calcium/lipid-binding domain, CaLB)"/>
    <property type="match status" value="2"/>
</dbReference>
<dbReference type="Pfam" id="PF00168">
    <property type="entry name" value="C2"/>
    <property type="match status" value="1"/>
</dbReference>
<evidence type="ECO:0000256" key="6">
    <source>
        <dbReference type="ARBA" id="ARBA00022989"/>
    </source>
</evidence>
<sequence>MRTEIDALEANHTWTLTASPPNKKPIGCKWVYKIKYNPDGSVERYKARLVAKGYNQQEGLDYTETFAPVAKLVTVRVLLALAATHNWHLHQLDVNNAFLHGDLDEDVYMHLPPGFGRKGETRVCKLNKSLYGLKQASRQWFAKFSSALLDAGYTQSKADYSLFVRSQGHDFTAALVYVDDIILTGNNLEQIKELKKFLGERFKLKDLGNLKYFLGIEVARSKNGISISQRKYALEILNDTGFLGSKPSKFPMEQNLSLNESDGDLIPDPSSYRRLVGRLIYLTITRPDLTYADWAKCRDTRRSVTGYCILLGKSLISWKTKKQTTVSRSSAEAEYRSMATTCCEVTWLKQLLTDLNVSHSQPVQLYCDNKAAIHIASNPVFHERTKHIEIDCHVVREKLQNGLIQTEHVSTNQQPADLFTKALGQSQAEFLLGKLGVLNIHSNLRGSVKDQTAAEPFEEPFIVSVEDGVAPNKHEVLGKCAISFHDVDCWLDYKRVSSGRWYNLEKHVIDVEGDQKEETKFAAGMIHMEINLQGGYHVLDESTNYCSDFRPTAKELWKPRIGVLGLGILHAKGLLPMKTKDGQESTDAYCVARYGQKWVRTRTLINSFEPKWNEQYSWDVFDPCTVITIGVFDNCHLHGGDKSHVAKDSTIGKVRIRLSTLETNRVYTHLYPLLVLQPSGVKKMGEIHLAVRFTCSSLLNTMHMYSQPLLPNMHYLHPLSVKQLDSLRHCATQIVWMRLSLTEPPLRKEVVESMLDVDSHMWSLRRSKSNFFRLMNVLSGLTALAKWYNNVCYWRSPRTTILIHMIYIMLLIYPALILPILFLCPCLIVAWKYIWRPRGPPHIDVRLSHADLVIPDELDEEFDTFPTSRSSDVVRMRYDRLRSICGKIQTVAGDMATIGERLQNLVFWRDPRATVLFMIFLLVAAIIVYVTPIKVVALLTGFYVLRHPRYRSKLPSIPLNFFRRLPPERTPYCEQRQFYLQLLAFEQNGPS</sequence>
<evidence type="ECO:0000256" key="1">
    <source>
        <dbReference type="ARBA" id="ARBA00004141"/>
    </source>
</evidence>
<dbReference type="EMBL" id="OIVN01003666">
    <property type="protein sequence ID" value="SPD12759.1"/>
    <property type="molecule type" value="Genomic_DNA"/>
</dbReference>
<dbReference type="InterPro" id="IPR013583">
    <property type="entry name" value="MCTP_C"/>
</dbReference>
<proteinExistence type="inferred from homology"/>
<evidence type="ECO:0000256" key="8">
    <source>
        <dbReference type="SAM" id="Phobius"/>
    </source>
</evidence>
<evidence type="ECO:0000256" key="4">
    <source>
        <dbReference type="ARBA" id="ARBA00022737"/>
    </source>
</evidence>
<evidence type="ECO:0000313" key="10">
    <source>
        <dbReference type="EMBL" id="SPD12759.1"/>
    </source>
</evidence>
<organism evidence="10">
    <name type="scientific">Fagus sylvatica</name>
    <name type="common">Beechnut</name>
    <dbReference type="NCBI Taxonomy" id="28930"/>
    <lineage>
        <taxon>Eukaryota</taxon>
        <taxon>Viridiplantae</taxon>
        <taxon>Streptophyta</taxon>
        <taxon>Embryophyta</taxon>
        <taxon>Tracheophyta</taxon>
        <taxon>Spermatophyta</taxon>
        <taxon>Magnoliopsida</taxon>
        <taxon>eudicotyledons</taxon>
        <taxon>Gunneridae</taxon>
        <taxon>Pentapetalae</taxon>
        <taxon>rosids</taxon>
        <taxon>fabids</taxon>
        <taxon>Fagales</taxon>
        <taxon>Fagaceae</taxon>
        <taxon>Fagus</taxon>
    </lineage>
</organism>
<dbReference type="InterPro" id="IPR047255">
    <property type="entry name" value="C2D_MCTP_PRT_plant"/>
</dbReference>
<dbReference type="CDD" id="cd09272">
    <property type="entry name" value="RNase_HI_RT_Ty1"/>
    <property type="match status" value="1"/>
</dbReference>
<dbReference type="SMART" id="SM00239">
    <property type="entry name" value="C2"/>
    <property type="match status" value="1"/>
</dbReference>
<feature type="transmembrane region" description="Helical" evidence="8">
    <location>
        <begin position="771"/>
        <end position="789"/>
    </location>
</feature>
<comment type="subcellular location">
    <subcellularLocation>
        <location evidence="1">Membrane</location>
        <topology evidence="1">Multi-pass membrane protein</topology>
    </subcellularLocation>
</comment>